<keyword evidence="3" id="KW-1185">Reference proteome</keyword>
<dbReference type="Gene3D" id="3.40.50.720">
    <property type="entry name" value="NAD(P)-binding Rossmann-like Domain"/>
    <property type="match status" value="1"/>
</dbReference>
<dbReference type="EMBL" id="WQRF01000001">
    <property type="protein sequence ID" value="MVS98519.1"/>
    <property type="molecule type" value="Genomic_DNA"/>
</dbReference>
<evidence type="ECO:0000313" key="2">
    <source>
        <dbReference type="EMBL" id="MVS98519.1"/>
    </source>
</evidence>
<dbReference type="Proteomes" id="UP000438106">
    <property type="component" value="Unassembled WGS sequence"/>
</dbReference>
<evidence type="ECO:0000313" key="3">
    <source>
        <dbReference type="Proteomes" id="UP000438106"/>
    </source>
</evidence>
<proteinExistence type="predicted"/>
<dbReference type="PANTHER" id="PTHR43796:SF2">
    <property type="entry name" value="CARBOXYNORSPERMIDINE SYNTHASE"/>
    <property type="match status" value="1"/>
</dbReference>
<dbReference type="SUPFAM" id="SSF51735">
    <property type="entry name" value="NAD(P)-binding Rossmann-fold domains"/>
    <property type="match status" value="1"/>
</dbReference>
<sequence>MTTILIAGGYGAVGSKIAQQLADRKDTAVIIAGRSLEKARAEAKAIGAEARMIDLRQSASWAAALEGVDLVVTCIDQTDTAFLQTLGEHGIACVDVTADDAFFRKAEALDLPTTAVFSVGLAPGLSNLLAIAAARGLDHLDRIEIGILMGTGDEHGTAAIAWSMAQMFDPDAPRDDAVMDFGPDFGRRRAYFMNFADQHVLRRTLPGTNAITRVAYDRALLTTLLFWVGRRFAGNRTIQALFNRISHLPLPGSDKCVLSIRAHGQTADRPVLRSAMFQGRREAAVTAAMAVAVADTLLSGPMQPGVHHAHQIVDADTILARIEQWGHGTFTIGPIESAIVP</sequence>
<reference evidence="2 3" key="1">
    <citation type="submission" date="2019-12" db="EMBL/GenBank/DDBJ databases">
        <title>Devosia maris sp. nov., isolated from the deep seawater.</title>
        <authorList>
            <person name="Liu Y."/>
        </authorList>
    </citation>
    <scope>NUCLEOTIDE SEQUENCE [LARGE SCALE GENOMIC DNA]</scope>
    <source>
        <strain evidence="2 3">L53-10-65</strain>
    </source>
</reference>
<dbReference type="RefSeq" id="WP_157289439.1">
    <property type="nucleotide sequence ID" value="NZ_WQRF01000001.1"/>
</dbReference>
<accession>A0A7X3FPR5</accession>
<dbReference type="PANTHER" id="PTHR43796">
    <property type="entry name" value="CARBOXYNORSPERMIDINE SYNTHASE"/>
    <property type="match status" value="1"/>
</dbReference>
<dbReference type="Pfam" id="PF03435">
    <property type="entry name" value="Sacchrp_dh_NADP"/>
    <property type="match status" value="1"/>
</dbReference>
<dbReference type="AlphaFoldDB" id="A0A7X3FPR5"/>
<name>A0A7X3FPR5_9HYPH</name>
<feature type="domain" description="Saccharopine dehydrogenase NADP binding" evidence="1">
    <location>
        <begin position="5"/>
        <end position="98"/>
    </location>
</feature>
<organism evidence="2 3">
    <name type="scientific">Devosia marina</name>
    <dbReference type="NCBI Taxonomy" id="2683198"/>
    <lineage>
        <taxon>Bacteria</taxon>
        <taxon>Pseudomonadati</taxon>
        <taxon>Pseudomonadota</taxon>
        <taxon>Alphaproteobacteria</taxon>
        <taxon>Hyphomicrobiales</taxon>
        <taxon>Devosiaceae</taxon>
        <taxon>Devosia</taxon>
    </lineage>
</organism>
<dbReference type="InterPro" id="IPR005097">
    <property type="entry name" value="Sacchrp_dh_NADP-bd"/>
</dbReference>
<evidence type="ECO:0000259" key="1">
    <source>
        <dbReference type="Pfam" id="PF03435"/>
    </source>
</evidence>
<protein>
    <submittedName>
        <fullName evidence="2">NAD(P)H-binding protein</fullName>
    </submittedName>
</protein>
<gene>
    <name evidence="2" type="ORF">GO014_05740</name>
</gene>
<comment type="caution">
    <text evidence="2">The sequence shown here is derived from an EMBL/GenBank/DDBJ whole genome shotgun (WGS) entry which is preliminary data.</text>
</comment>
<dbReference type="InterPro" id="IPR036291">
    <property type="entry name" value="NAD(P)-bd_dom_sf"/>
</dbReference>